<dbReference type="EMBL" id="JANBUY010000338">
    <property type="protein sequence ID" value="KAJ2859956.1"/>
    <property type="molecule type" value="Genomic_DNA"/>
</dbReference>
<dbReference type="Proteomes" id="UP001140074">
    <property type="component" value="Unassembled WGS sequence"/>
</dbReference>
<organism evidence="1 2">
    <name type="scientific">Coemansia aciculifera</name>
    <dbReference type="NCBI Taxonomy" id="417176"/>
    <lineage>
        <taxon>Eukaryota</taxon>
        <taxon>Fungi</taxon>
        <taxon>Fungi incertae sedis</taxon>
        <taxon>Zoopagomycota</taxon>
        <taxon>Kickxellomycotina</taxon>
        <taxon>Kickxellomycetes</taxon>
        <taxon>Kickxellales</taxon>
        <taxon>Kickxellaceae</taxon>
        <taxon>Coemansia</taxon>
    </lineage>
</organism>
<evidence type="ECO:0000313" key="1">
    <source>
        <dbReference type="EMBL" id="KAJ2859956.1"/>
    </source>
</evidence>
<reference evidence="1" key="1">
    <citation type="submission" date="2022-07" db="EMBL/GenBank/DDBJ databases">
        <title>Phylogenomic reconstructions and comparative analyses of Kickxellomycotina fungi.</title>
        <authorList>
            <person name="Reynolds N.K."/>
            <person name="Stajich J.E."/>
            <person name="Barry K."/>
            <person name="Grigoriev I.V."/>
            <person name="Crous P."/>
            <person name="Smith M.E."/>
        </authorList>
    </citation>
    <scope>NUCLEOTIDE SEQUENCE</scope>
    <source>
        <strain evidence="1">RSA 476</strain>
    </source>
</reference>
<sequence length="188" mass="21213">MQSPDLYSDHERRLDELYAKFIGDAFQFRRSPMREPISVLDADGFAHKWLSRNSRYQPAFAFHWDIPFLDLVANDSLSEAFDVHGVKCRLRFRKAFVLSNGETWTGVWLHNVSSGCRVVTAKYALVLSNIAYPTVLRAEVIKPSKGVRPSQGIGVKLFAKLDELAAREGGGQHAIIESDSVRISVVYQ</sequence>
<accession>A0A9W8M3H9</accession>
<keyword evidence="2" id="KW-1185">Reference proteome</keyword>
<protein>
    <submittedName>
        <fullName evidence="1">Uncharacterized protein</fullName>
    </submittedName>
</protein>
<comment type="caution">
    <text evidence="1">The sequence shown here is derived from an EMBL/GenBank/DDBJ whole genome shotgun (WGS) entry which is preliminary data.</text>
</comment>
<evidence type="ECO:0000313" key="2">
    <source>
        <dbReference type="Proteomes" id="UP001140074"/>
    </source>
</evidence>
<gene>
    <name evidence="1" type="ORF">GGH94_005806</name>
</gene>
<dbReference type="AlphaFoldDB" id="A0A9W8M3H9"/>
<proteinExistence type="predicted"/>
<name>A0A9W8M3H9_9FUNG</name>